<keyword evidence="2" id="KW-1185">Reference proteome</keyword>
<sequence>MTTLFKRVRPAQKFRITKRKIAKFLGIAESLVQEVEKWPYIQKCSSWEDWEKLWNAIRIDRRKHCKQYEDSLVQFWQEIWAKRSDALPSKVMVDNYTTNLAGSAIAL</sequence>
<reference evidence="1" key="1">
    <citation type="journal article" date="2015" name="ISME J.">
        <title>Draft Genome Sequence of Streptomyces incarnatus NRRL8089, which Produces the Nucleoside Antibiotic Sinefungin.</title>
        <authorList>
            <person name="Oshima K."/>
            <person name="Hattori M."/>
            <person name="Shimizu H."/>
            <person name="Fukuda K."/>
            <person name="Nemoto M."/>
            <person name="Inagaki K."/>
            <person name="Tamura T."/>
        </authorList>
    </citation>
    <scope>NUCLEOTIDE SEQUENCE</scope>
    <source>
        <strain evidence="1">FACHB-1375</strain>
    </source>
</reference>
<dbReference type="RefSeq" id="WP_190463707.1">
    <property type="nucleotide sequence ID" value="NZ_JACJPW010000014.1"/>
</dbReference>
<accession>A0A926VEF0</accession>
<dbReference type="AlphaFoldDB" id="A0A926VEF0"/>
<protein>
    <submittedName>
        <fullName evidence="1">Uncharacterized protein</fullName>
    </submittedName>
</protein>
<gene>
    <name evidence="1" type="ORF">H6G03_07570</name>
</gene>
<evidence type="ECO:0000313" key="2">
    <source>
        <dbReference type="Proteomes" id="UP000641646"/>
    </source>
</evidence>
<proteinExistence type="predicted"/>
<evidence type="ECO:0000313" key="1">
    <source>
        <dbReference type="EMBL" id="MBD2180959.1"/>
    </source>
</evidence>
<dbReference type="Proteomes" id="UP000641646">
    <property type="component" value="Unassembled WGS sequence"/>
</dbReference>
<comment type="caution">
    <text evidence="1">The sequence shown here is derived from an EMBL/GenBank/DDBJ whole genome shotgun (WGS) entry which is preliminary data.</text>
</comment>
<dbReference type="EMBL" id="JACJPW010000014">
    <property type="protein sequence ID" value="MBD2180959.1"/>
    <property type="molecule type" value="Genomic_DNA"/>
</dbReference>
<organism evidence="1 2">
    <name type="scientific">Aerosakkonema funiforme FACHB-1375</name>
    <dbReference type="NCBI Taxonomy" id="2949571"/>
    <lineage>
        <taxon>Bacteria</taxon>
        <taxon>Bacillati</taxon>
        <taxon>Cyanobacteriota</taxon>
        <taxon>Cyanophyceae</taxon>
        <taxon>Oscillatoriophycideae</taxon>
        <taxon>Aerosakkonematales</taxon>
        <taxon>Aerosakkonemataceae</taxon>
        <taxon>Aerosakkonema</taxon>
    </lineage>
</organism>
<reference evidence="1" key="2">
    <citation type="submission" date="2020-08" db="EMBL/GenBank/DDBJ databases">
        <authorList>
            <person name="Chen M."/>
            <person name="Teng W."/>
            <person name="Zhao L."/>
            <person name="Hu C."/>
            <person name="Zhou Y."/>
            <person name="Han B."/>
            <person name="Song L."/>
            <person name="Shu W."/>
        </authorList>
    </citation>
    <scope>NUCLEOTIDE SEQUENCE</scope>
    <source>
        <strain evidence="1">FACHB-1375</strain>
    </source>
</reference>
<name>A0A926VEF0_9CYAN</name>